<feature type="transmembrane region" description="Helical" evidence="3">
    <location>
        <begin position="148"/>
        <end position="169"/>
    </location>
</feature>
<keyword evidence="3" id="KW-1133">Transmembrane helix</keyword>
<keyword evidence="3" id="KW-0472">Membrane</keyword>
<dbReference type="SUPFAM" id="SSF55073">
    <property type="entry name" value="Nucleotide cyclase"/>
    <property type="match status" value="1"/>
</dbReference>
<dbReference type="Pfam" id="PF00990">
    <property type="entry name" value="GGDEF"/>
    <property type="match status" value="1"/>
</dbReference>
<comment type="catalytic activity">
    <reaction evidence="2">
        <text>2 GTP = 3',3'-c-di-GMP + 2 diphosphate</text>
        <dbReference type="Rhea" id="RHEA:24898"/>
        <dbReference type="ChEBI" id="CHEBI:33019"/>
        <dbReference type="ChEBI" id="CHEBI:37565"/>
        <dbReference type="ChEBI" id="CHEBI:58805"/>
        <dbReference type="EC" id="2.7.7.65"/>
    </reaction>
</comment>
<name>A0A7T2S6V2_DELAC</name>
<feature type="transmembrane region" description="Helical" evidence="3">
    <location>
        <begin position="63"/>
        <end position="83"/>
    </location>
</feature>
<dbReference type="AlphaFoldDB" id="A0A7T2S6V2"/>
<dbReference type="InterPro" id="IPR029787">
    <property type="entry name" value="Nucleotide_cyclase"/>
</dbReference>
<dbReference type="PROSITE" id="PS50887">
    <property type="entry name" value="GGDEF"/>
    <property type="match status" value="1"/>
</dbReference>
<feature type="transmembrane region" description="Helical" evidence="3">
    <location>
        <begin position="95"/>
        <end position="117"/>
    </location>
</feature>
<feature type="transmembrane region" description="Helical" evidence="3">
    <location>
        <begin position="123"/>
        <end position="141"/>
    </location>
</feature>
<dbReference type="InterPro" id="IPR043128">
    <property type="entry name" value="Rev_trsase/Diguanyl_cyclase"/>
</dbReference>
<evidence type="ECO:0000259" key="4">
    <source>
        <dbReference type="PROSITE" id="PS50887"/>
    </source>
</evidence>
<dbReference type="PANTHER" id="PTHR45138:SF9">
    <property type="entry name" value="DIGUANYLATE CYCLASE DGCM-RELATED"/>
    <property type="match status" value="1"/>
</dbReference>
<protein>
    <recommendedName>
        <fullName evidence="1">diguanylate cyclase</fullName>
        <ecNumber evidence="1">2.7.7.65</ecNumber>
    </recommendedName>
</protein>
<dbReference type="EC" id="2.7.7.65" evidence="1"/>
<dbReference type="FunFam" id="3.30.70.270:FF:000001">
    <property type="entry name" value="Diguanylate cyclase domain protein"/>
    <property type="match status" value="1"/>
</dbReference>
<proteinExistence type="predicted"/>
<dbReference type="SMART" id="SM00267">
    <property type="entry name" value="GGDEF"/>
    <property type="match status" value="1"/>
</dbReference>
<dbReference type="InterPro" id="IPR050469">
    <property type="entry name" value="Diguanylate_Cyclase"/>
</dbReference>
<evidence type="ECO:0000256" key="3">
    <source>
        <dbReference type="SAM" id="Phobius"/>
    </source>
</evidence>
<feature type="transmembrane region" description="Helical" evidence="3">
    <location>
        <begin position="189"/>
        <end position="210"/>
    </location>
</feature>
<dbReference type="EMBL" id="CP065668">
    <property type="protein sequence ID" value="QPS10036.1"/>
    <property type="molecule type" value="Genomic_DNA"/>
</dbReference>
<gene>
    <name evidence="5" type="ORF">I6G66_08560</name>
</gene>
<dbReference type="GO" id="GO:0052621">
    <property type="term" value="F:diguanylate cyclase activity"/>
    <property type="evidence" value="ECO:0007669"/>
    <property type="project" value="UniProtKB-EC"/>
</dbReference>
<accession>A0A7T2S6V2</accession>
<sequence length="381" mass="40993">MPHLDLRSLAVMAGMIGMVMGVVLLGLRRTYPPSIRGMGLWGAAPLLCAASTLFYGLDGVLPTALVASVGNGLLLAGVTLFLLGSERSLGRPSSARKWTAVIAGVLVLLALLTHVYPDYRVRVLIFSGCLAAIVIEHARLLGQHGKGFATRFTAAVLWVQALVLMGRAVSTLWLDQADTHRFAQSTVQTLYIATFSFSVLLVSIGALLMAGERVRAEFEYLATHDALTGAQTRRSTLAACSDELARWNRYGKPFSLLMLDIDHFKRINDGHGHLTGDRVLSHFVRLMQSQLRSADRLGRYGGEEFIVLLPETDAEGASALAERMRAALDASPASSDMPHCTVSIGVTTIQPGDTTVDELISQADAALYAAKAKGRNRVHVG</sequence>
<evidence type="ECO:0000256" key="2">
    <source>
        <dbReference type="ARBA" id="ARBA00034247"/>
    </source>
</evidence>
<dbReference type="GO" id="GO:1902201">
    <property type="term" value="P:negative regulation of bacterial-type flagellum-dependent cell motility"/>
    <property type="evidence" value="ECO:0007669"/>
    <property type="project" value="TreeGrafter"/>
</dbReference>
<feature type="transmembrane region" description="Helical" evidence="3">
    <location>
        <begin position="6"/>
        <end position="27"/>
    </location>
</feature>
<dbReference type="GO" id="GO:0005886">
    <property type="term" value="C:plasma membrane"/>
    <property type="evidence" value="ECO:0007669"/>
    <property type="project" value="TreeGrafter"/>
</dbReference>
<organism evidence="5 6">
    <name type="scientific">Delftia acidovorans</name>
    <name type="common">Pseudomonas acidovorans</name>
    <name type="synonym">Comamonas acidovorans</name>
    <dbReference type="NCBI Taxonomy" id="80866"/>
    <lineage>
        <taxon>Bacteria</taxon>
        <taxon>Pseudomonadati</taxon>
        <taxon>Pseudomonadota</taxon>
        <taxon>Betaproteobacteria</taxon>
        <taxon>Burkholderiales</taxon>
        <taxon>Comamonadaceae</taxon>
        <taxon>Delftia</taxon>
    </lineage>
</organism>
<feature type="domain" description="GGDEF" evidence="4">
    <location>
        <begin position="252"/>
        <end position="381"/>
    </location>
</feature>
<evidence type="ECO:0000256" key="1">
    <source>
        <dbReference type="ARBA" id="ARBA00012528"/>
    </source>
</evidence>
<dbReference type="InterPro" id="IPR000160">
    <property type="entry name" value="GGDEF_dom"/>
</dbReference>
<dbReference type="GO" id="GO:0043709">
    <property type="term" value="P:cell adhesion involved in single-species biofilm formation"/>
    <property type="evidence" value="ECO:0007669"/>
    <property type="project" value="TreeGrafter"/>
</dbReference>
<evidence type="ECO:0000313" key="5">
    <source>
        <dbReference type="EMBL" id="QPS10036.1"/>
    </source>
</evidence>
<reference evidence="5 6" key="1">
    <citation type="submission" date="2020-12" db="EMBL/GenBank/DDBJ databases">
        <title>FDA dAtabase for Regulatory Grade micrObial Sequences (FDA-ARGOS): Supporting development and validation of Infectious Disease Dx tests.</title>
        <authorList>
            <person name="Sproer C."/>
            <person name="Gronow S."/>
            <person name="Severitt S."/>
            <person name="Schroder I."/>
            <person name="Tallon L."/>
            <person name="Sadzewicz L."/>
            <person name="Zhao X."/>
            <person name="Boylan J."/>
            <person name="Ott S."/>
            <person name="Bowen H."/>
            <person name="Vavikolanu K."/>
            <person name="Mehta A."/>
            <person name="Aluvathingal J."/>
            <person name="Nadendla S."/>
            <person name="Lowell S."/>
            <person name="Myers T."/>
            <person name="Yan Y."/>
            <person name="Sichtig H."/>
        </authorList>
    </citation>
    <scope>NUCLEOTIDE SEQUENCE [LARGE SCALE GENOMIC DNA]</scope>
    <source>
        <strain evidence="5 6">FDAARGOS_909</strain>
    </source>
</reference>
<dbReference type="PANTHER" id="PTHR45138">
    <property type="entry name" value="REGULATORY COMPONENTS OF SENSORY TRANSDUCTION SYSTEM"/>
    <property type="match status" value="1"/>
</dbReference>
<dbReference type="NCBIfam" id="TIGR00254">
    <property type="entry name" value="GGDEF"/>
    <property type="match status" value="1"/>
</dbReference>
<dbReference type="Gene3D" id="3.30.70.270">
    <property type="match status" value="1"/>
</dbReference>
<dbReference type="Proteomes" id="UP000594778">
    <property type="component" value="Chromosome"/>
</dbReference>
<keyword evidence="3" id="KW-0812">Transmembrane</keyword>
<evidence type="ECO:0000313" key="6">
    <source>
        <dbReference type="Proteomes" id="UP000594778"/>
    </source>
</evidence>
<dbReference type="CDD" id="cd01949">
    <property type="entry name" value="GGDEF"/>
    <property type="match status" value="1"/>
</dbReference>
<feature type="transmembrane region" description="Helical" evidence="3">
    <location>
        <begin position="39"/>
        <end position="57"/>
    </location>
</feature>